<evidence type="ECO:0000256" key="4">
    <source>
        <dbReference type="SAM" id="Phobius"/>
    </source>
</evidence>
<dbReference type="Pfam" id="PF00530">
    <property type="entry name" value="SRCR"/>
    <property type="match status" value="1"/>
</dbReference>
<dbReference type="PANTHER" id="PTHR48071">
    <property type="entry name" value="SRCR DOMAIN-CONTAINING PROTEIN"/>
    <property type="match status" value="1"/>
</dbReference>
<dbReference type="AlphaFoldDB" id="A0A3Q3J637"/>
<dbReference type="InterPro" id="IPR001190">
    <property type="entry name" value="SRCR"/>
</dbReference>
<keyword evidence="4" id="KW-0472">Membrane</keyword>
<reference evidence="6" key="1">
    <citation type="submission" date="2025-08" db="UniProtKB">
        <authorList>
            <consortium name="Ensembl"/>
        </authorList>
    </citation>
    <scope>IDENTIFICATION</scope>
</reference>
<dbReference type="InterPro" id="IPR036772">
    <property type="entry name" value="SRCR-like_dom_sf"/>
</dbReference>
<keyword evidence="1 3" id="KW-1015">Disulfide bond</keyword>
<evidence type="ECO:0000313" key="7">
    <source>
        <dbReference type="Proteomes" id="UP000261600"/>
    </source>
</evidence>
<dbReference type="SUPFAM" id="SSF56487">
    <property type="entry name" value="SRCR-like"/>
    <property type="match status" value="1"/>
</dbReference>
<keyword evidence="7" id="KW-1185">Reference proteome</keyword>
<feature type="domain" description="SRCR" evidence="5">
    <location>
        <begin position="233"/>
        <end position="328"/>
    </location>
</feature>
<keyword evidence="4" id="KW-1133">Transmembrane helix</keyword>
<evidence type="ECO:0000256" key="2">
    <source>
        <dbReference type="ARBA" id="ARBA00023180"/>
    </source>
</evidence>
<dbReference type="STRING" id="43700.ENSMALP00000014028"/>
<sequence>METSLDETMDRVSYTQTNPLFDMSVSKSDLYHFQPDDLKPARPKQRWCFSMIVLYIILQTALNAFLLYKVFSMESSLSKLSSEKLMSLPLGGGQGDGSLQTLVHNNSQEARSLRDHLGVLQSKVNSLCGEEGQLDRLRADFGLLNRSTYNLEGKLTTISLKPGRCACSPVCICVYICYVLVCEIPNVSLLICCAPPGSSGVRGPPGLQGLKGDPGRSGPSGPPGQLHAYILNVRLVPGKYRGRVEVKYNGVWGTVCDDRFDTADGTVICKMLGFRAAVSTFSPTSGSGRIWLDDLQCTGKESSIFNCPQSEIGVNNCNHDEDVGVHCI</sequence>
<dbReference type="SMART" id="SM00202">
    <property type="entry name" value="SR"/>
    <property type="match status" value="1"/>
</dbReference>
<dbReference type="PRINTS" id="PR00258">
    <property type="entry name" value="SPERACTRCPTR"/>
</dbReference>
<dbReference type="GO" id="GO:0016020">
    <property type="term" value="C:membrane"/>
    <property type="evidence" value="ECO:0007669"/>
    <property type="project" value="InterPro"/>
</dbReference>
<dbReference type="FunFam" id="3.10.250.10:FF:000011">
    <property type="entry name" value="Scavenger receptor class A member 5"/>
    <property type="match status" value="1"/>
</dbReference>
<keyword evidence="4" id="KW-0812">Transmembrane</keyword>
<dbReference type="Proteomes" id="UP000261600">
    <property type="component" value="Unplaced"/>
</dbReference>
<dbReference type="PANTHER" id="PTHR48071:SF18">
    <property type="entry name" value="DELETED IN MALIGNANT BRAIN TUMORS 1 PROTEIN-RELATED"/>
    <property type="match status" value="1"/>
</dbReference>
<dbReference type="PROSITE" id="PS50287">
    <property type="entry name" value="SRCR_2"/>
    <property type="match status" value="1"/>
</dbReference>
<proteinExistence type="predicted"/>
<dbReference type="PROSITE" id="PS00420">
    <property type="entry name" value="SRCR_1"/>
    <property type="match status" value="1"/>
</dbReference>
<reference evidence="6" key="2">
    <citation type="submission" date="2025-09" db="UniProtKB">
        <authorList>
            <consortium name="Ensembl"/>
        </authorList>
    </citation>
    <scope>IDENTIFICATION</scope>
</reference>
<comment type="caution">
    <text evidence="3">Lacks conserved residue(s) required for the propagation of feature annotation.</text>
</comment>
<evidence type="ECO:0000256" key="3">
    <source>
        <dbReference type="PROSITE-ProRule" id="PRU00196"/>
    </source>
</evidence>
<dbReference type="Ensembl" id="ENSMALT00000014330.1">
    <property type="protein sequence ID" value="ENSMALP00000014028.1"/>
    <property type="gene ID" value="ENSMALG00000009840.1"/>
</dbReference>
<evidence type="ECO:0000259" key="5">
    <source>
        <dbReference type="PROSITE" id="PS50287"/>
    </source>
</evidence>
<name>A0A3Q3J637_MONAL</name>
<feature type="transmembrane region" description="Helical" evidence="4">
    <location>
        <begin position="47"/>
        <end position="68"/>
    </location>
</feature>
<keyword evidence="2" id="KW-0325">Glycoprotein</keyword>
<organism evidence="6 7">
    <name type="scientific">Monopterus albus</name>
    <name type="common">Swamp eel</name>
    <dbReference type="NCBI Taxonomy" id="43700"/>
    <lineage>
        <taxon>Eukaryota</taxon>
        <taxon>Metazoa</taxon>
        <taxon>Chordata</taxon>
        <taxon>Craniata</taxon>
        <taxon>Vertebrata</taxon>
        <taxon>Euteleostomi</taxon>
        <taxon>Actinopterygii</taxon>
        <taxon>Neopterygii</taxon>
        <taxon>Teleostei</taxon>
        <taxon>Neoteleostei</taxon>
        <taxon>Acanthomorphata</taxon>
        <taxon>Anabantaria</taxon>
        <taxon>Synbranchiformes</taxon>
        <taxon>Synbranchidae</taxon>
        <taxon>Monopterus</taxon>
    </lineage>
</organism>
<dbReference type="Gene3D" id="3.10.250.10">
    <property type="entry name" value="SRCR-like domain"/>
    <property type="match status" value="1"/>
</dbReference>
<accession>A0A3Q3J637</accession>
<feature type="disulfide bond" evidence="3">
    <location>
        <begin position="297"/>
        <end position="307"/>
    </location>
</feature>
<evidence type="ECO:0000313" key="6">
    <source>
        <dbReference type="Ensembl" id="ENSMALP00000014028.1"/>
    </source>
</evidence>
<protein>
    <recommendedName>
        <fullName evidence="5">SRCR domain-containing protein</fullName>
    </recommendedName>
</protein>
<evidence type="ECO:0000256" key="1">
    <source>
        <dbReference type="ARBA" id="ARBA00023157"/>
    </source>
</evidence>